<dbReference type="AlphaFoldDB" id="A0AAD6WIZ7"/>
<protein>
    <submittedName>
        <fullName evidence="2">Uncharacterized protein</fullName>
    </submittedName>
</protein>
<sequence>MVDLWWRDTESVGWLTVLCMVFSGLRMKKEMGERREMLRFGKSVSARFEEINLGLRLRIGAENMGLGGRIWEITLIRESEFDC</sequence>
<evidence type="ECO:0000313" key="2">
    <source>
        <dbReference type="EMBL" id="KAJ7014693.1"/>
    </source>
</evidence>
<gene>
    <name evidence="2" type="ORF">NC653_004104</name>
</gene>
<proteinExistence type="predicted"/>
<name>A0AAD6WIZ7_9ROSI</name>
<evidence type="ECO:0000313" key="3">
    <source>
        <dbReference type="Proteomes" id="UP001164929"/>
    </source>
</evidence>
<keyword evidence="1" id="KW-1133">Transmembrane helix</keyword>
<keyword evidence="1" id="KW-0472">Membrane</keyword>
<comment type="caution">
    <text evidence="2">The sequence shown here is derived from an EMBL/GenBank/DDBJ whole genome shotgun (WGS) entry which is preliminary data.</text>
</comment>
<reference evidence="2 3" key="1">
    <citation type="journal article" date="2023" name="Mol. Ecol. Resour.">
        <title>Chromosome-level genome assembly of a triploid poplar Populus alba 'Berolinensis'.</title>
        <authorList>
            <person name="Chen S."/>
            <person name="Yu Y."/>
            <person name="Wang X."/>
            <person name="Wang S."/>
            <person name="Zhang T."/>
            <person name="Zhou Y."/>
            <person name="He R."/>
            <person name="Meng N."/>
            <person name="Wang Y."/>
            <person name="Liu W."/>
            <person name="Liu Z."/>
            <person name="Liu J."/>
            <person name="Guo Q."/>
            <person name="Huang H."/>
            <person name="Sederoff R.R."/>
            <person name="Wang G."/>
            <person name="Qu G."/>
            <person name="Chen S."/>
        </authorList>
    </citation>
    <scope>NUCLEOTIDE SEQUENCE [LARGE SCALE GENOMIC DNA]</scope>
    <source>
        <strain evidence="2">SC-2020</strain>
    </source>
</reference>
<accession>A0AAD6WIZ7</accession>
<feature type="transmembrane region" description="Helical" evidence="1">
    <location>
        <begin position="12"/>
        <end position="27"/>
    </location>
</feature>
<organism evidence="2 3">
    <name type="scientific">Populus alba x Populus x berolinensis</name>
    <dbReference type="NCBI Taxonomy" id="444605"/>
    <lineage>
        <taxon>Eukaryota</taxon>
        <taxon>Viridiplantae</taxon>
        <taxon>Streptophyta</taxon>
        <taxon>Embryophyta</taxon>
        <taxon>Tracheophyta</taxon>
        <taxon>Spermatophyta</taxon>
        <taxon>Magnoliopsida</taxon>
        <taxon>eudicotyledons</taxon>
        <taxon>Gunneridae</taxon>
        <taxon>Pentapetalae</taxon>
        <taxon>rosids</taxon>
        <taxon>fabids</taxon>
        <taxon>Malpighiales</taxon>
        <taxon>Salicaceae</taxon>
        <taxon>Saliceae</taxon>
        <taxon>Populus</taxon>
    </lineage>
</organism>
<evidence type="ECO:0000256" key="1">
    <source>
        <dbReference type="SAM" id="Phobius"/>
    </source>
</evidence>
<keyword evidence="1" id="KW-0812">Transmembrane</keyword>
<dbReference type="Proteomes" id="UP001164929">
    <property type="component" value="Chromosome 1"/>
</dbReference>
<dbReference type="EMBL" id="JAQIZT010000001">
    <property type="protein sequence ID" value="KAJ7014693.1"/>
    <property type="molecule type" value="Genomic_DNA"/>
</dbReference>
<keyword evidence="3" id="KW-1185">Reference proteome</keyword>